<accession>A0A542E170</accession>
<proteinExistence type="predicted"/>
<keyword evidence="2" id="KW-0812">Transmembrane</keyword>
<dbReference type="SUPFAM" id="SSF53850">
    <property type="entry name" value="Periplasmic binding protein-like II"/>
    <property type="match status" value="1"/>
</dbReference>
<dbReference type="Gene3D" id="3.40.190.10">
    <property type="entry name" value="Periplasmic binding protein-like II"/>
    <property type="match status" value="1"/>
</dbReference>
<sequence>MSSRGALRRARPRTPRTIAGVLVTLLLGAVVAATGAPVAAAPAAAAPAATSATTLTLKDPNSAVTLEVTPGDPTAYRQGDVVHLRFAGIPAGGYVNALGTCPASGLPGVSVKELDRKGKTLLNPGRLFNLCNKHLPTNLPGSTDPTGGESPGLSTALANVYPRTDGTLDVDFRVGSGDQVEADAPIGYLNNYLQVEPALPKLVCDATHGCVIGFSVNVSGATTHWSDLTSLTIAPGKPAGTDTGACTGLDPKRTLSASGPERLQDPLAALDRGYCAAGASPIPVSYVASAVGEGPTGPVGNGADLAFAGSPALSATPLKAGQVAVPIALNGVSVAQVGGISTPSTTPGKFAYNPQVVGSLALTPADVAGIVLHAQPTSAPDWQSGDLTGYNPLGRAIASRPGNAAQLGGFDASYYGLPFVIAPTPVYGVGTSSLATALSDYVAGAAKDSWVYPSNAINTTLGRSGKPVGPLTSFDPLVDHGADGTFLTYELSSINGIFSVLLSKDNPSYRVPDGQLTVCPPTSADVTPEIKALTKGCQRFAVLDTASTVAQELTSASLGSGSSAADFVAPSTATLQKAAAGALNAKGYFPSSAGAYPLTYVEYAVVPTAPLLDEACHPRTAQQAMLKDFLTWATGEGQQALPAGLAPLTPALAAQARAALARIGSTAPTGACAPKTPTPTPTPTPTAPAPTADPGVTGGGSTTGGSSVGVGTTGGTISGGTSGGGVPSGTGAAAAGSSPPGAVAEAKERQAAGVTPVAYEPPTFSGALRTSPVSSVVGLLLLLLLVGVGAAWGAGALALPGLGRRGAGGRAA</sequence>
<feature type="region of interest" description="Disordered" evidence="1">
    <location>
        <begin position="667"/>
        <end position="749"/>
    </location>
</feature>
<reference evidence="3 4" key="1">
    <citation type="submission" date="2019-06" db="EMBL/GenBank/DDBJ databases">
        <title>Sequencing the genomes of 1000 actinobacteria strains.</title>
        <authorList>
            <person name="Klenk H.-P."/>
        </authorList>
    </citation>
    <scope>NUCLEOTIDE SEQUENCE [LARGE SCALE GENOMIC DNA]</scope>
    <source>
        <strain evidence="3 4">DSM 18607</strain>
    </source>
</reference>
<feature type="transmembrane region" description="Helical" evidence="2">
    <location>
        <begin position="776"/>
        <end position="799"/>
    </location>
</feature>
<evidence type="ECO:0000256" key="2">
    <source>
        <dbReference type="SAM" id="Phobius"/>
    </source>
</evidence>
<gene>
    <name evidence="3" type="ORF">FB458_2207</name>
</gene>
<name>A0A542E170_9MICO</name>
<dbReference type="OrthoDB" id="3614233at2"/>
<feature type="compositionally biased region" description="Pro residues" evidence="1">
    <location>
        <begin position="676"/>
        <end position="688"/>
    </location>
</feature>
<protein>
    <submittedName>
        <fullName evidence="3">Uncharacterized protein</fullName>
    </submittedName>
</protein>
<feature type="compositionally biased region" description="Low complexity" evidence="1">
    <location>
        <begin position="729"/>
        <end position="744"/>
    </location>
</feature>
<organism evidence="3 4">
    <name type="scientific">Lapillicoccus jejuensis</name>
    <dbReference type="NCBI Taxonomy" id="402171"/>
    <lineage>
        <taxon>Bacteria</taxon>
        <taxon>Bacillati</taxon>
        <taxon>Actinomycetota</taxon>
        <taxon>Actinomycetes</taxon>
        <taxon>Micrococcales</taxon>
        <taxon>Intrasporangiaceae</taxon>
        <taxon>Lapillicoccus</taxon>
    </lineage>
</organism>
<dbReference type="EMBL" id="VFMN01000001">
    <property type="protein sequence ID" value="TQJ09101.1"/>
    <property type="molecule type" value="Genomic_DNA"/>
</dbReference>
<keyword evidence="4" id="KW-1185">Reference proteome</keyword>
<dbReference type="RefSeq" id="WP_141848523.1">
    <property type="nucleotide sequence ID" value="NZ_BAAAPR010000005.1"/>
</dbReference>
<evidence type="ECO:0000313" key="4">
    <source>
        <dbReference type="Proteomes" id="UP000317893"/>
    </source>
</evidence>
<feature type="compositionally biased region" description="Gly residues" evidence="1">
    <location>
        <begin position="696"/>
        <end position="728"/>
    </location>
</feature>
<evidence type="ECO:0000313" key="3">
    <source>
        <dbReference type="EMBL" id="TQJ09101.1"/>
    </source>
</evidence>
<dbReference type="AlphaFoldDB" id="A0A542E170"/>
<evidence type="ECO:0000256" key="1">
    <source>
        <dbReference type="SAM" id="MobiDB-lite"/>
    </source>
</evidence>
<dbReference type="Proteomes" id="UP000317893">
    <property type="component" value="Unassembled WGS sequence"/>
</dbReference>
<comment type="caution">
    <text evidence="3">The sequence shown here is derived from an EMBL/GenBank/DDBJ whole genome shotgun (WGS) entry which is preliminary data.</text>
</comment>
<keyword evidence="2" id="KW-1133">Transmembrane helix</keyword>
<keyword evidence="2" id="KW-0472">Membrane</keyword>